<dbReference type="InterPro" id="IPR001623">
    <property type="entry name" value="DnaJ_domain"/>
</dbReference>
<dbReference type="InterPro" id="IPR036869">
    <property type="entry name" value="J_dom_sf"/>
</dbReference>
<dbReference type="Gene3D" id="2.10.230.10">
    <property type="entry name" value="Heat shock protein DnaJ, cysteine-rich domain"/>
    <property type="match status" value="1"/>
</dbReference>
<comment type="subunit">
    <text evidence="11">Homodimer.</text>
</comment>
<dbReference type="CDD" id="cd10747">
    <property type="entry name" value="DnaJ_C"/>
    <property type="match status" value="1"/>
</dbReference>
<feature type="binding site" evidence="11">
    <location>
        <position position="169"/>
    </location>
    <ligand>
        <name>Zn(2+)</name>
        <dbReference type="ChEBI" id="CHEBI:29105"/>
        <label>2</label>
    </ligand>
</feature>
<keyword evidence="3 11" id="KW-0479">Metal-binding</keyword>
<dbReference type="SUPFAM" id="SSF49493">
    <property type="entry name" value="HSP40/DnaJ peptide-binding domain"/>
    <property type="match status" value="1"/>
</dbReference>
<comment type="domain">
    <text evidence="11">The J domain is necessary and sufficient to stimulate DnaK ATPase activity. Zinc center 1 plays an important role in the autonomous, DnaK-independent chaperone activity of DnaJ. Zinc center 2 is essential for interaction with DnaK and for DnaJ activity.</text>
</comment>
<accession>H6N5E9</accession>
<dbReference type="PANTHER" id="PTHR43096:SF48">
    <property type="entry name" value="CHAPERONE PROTEIN DNAJ"/>
    <property type="match status" value="1"/>
</dbReference>
<proteinExistence type="inferred from homology"/>
<evidence type="ECO:0000256" key="7">
    <source>
        <dbReference type="ARBA" id="ARBA00023016"/>
    </source>
</evidence>
<dbReference type="InterPro" id="IPR001305">
    <property type="entry name" value="HSP_DnaJ_Cys-rich_dom"/>
</dbReference>
<evidence type="ECO:0000313" key="15">
    <source>
        <dbReference type="EMBL" id="AEW44909.1"/>
    </source>
</evidence>
<dbReference type="SMART" id="SM00271">
    <property type="entry name" value="DnaJ"/>
    <property type="match status" value="1"/>
</dbReference>
<reference evidence="15 16" key="1">
    <citation type="journal article" date="2012" name="J. Bacteriol.">
        <title>Complete genome sequence of Mycoplasma haemocanis strain Illinois.</title>
        <authorList>
            <person name="do Nascimento N.C."/>
            <person name="Guimaraes A.M."/>
            <person name="Santos A.P."/>
            <person name="Sanmiguel P.J."/>
            <person name="Messick J.B."/>
        </authorList>
    </citation>
    <scope>NUCLEOTIDE SEQUENCE [LARGE SCALE GENOMIC DNA]</scope>
    <source>
        <strain evidence="15 16">Illinois</strain>
    </source>
</reference>
<dbReference type="FunFam" id="2.10.230.10:FF:000002">
    <property type="entry name" value="Molecular chaperone DnaJ"/>
    <property type="match status" value="1"/>
</dbReference>
<sequence>MASKDYYSILGISRNATEDDIKKAYRKLAKKYHPDINKEVGAEAKFKDINEAYEVLGDPQKRSNYDNFGTSGDGMGGAGGANPFDIWNSFFSGQASGGFSEFDIFGGSDSHQSQPQYESYQDRIVISFLASIKGVNHSFTYESEKRCEVCKGNKALDGDSKHIITCDNCRGTGWEMLRKQTIFGVVNTKTSCRRCNGQGKMISKPCKECGGRGYKKFHKTQNFSIPAGVQDKDVLVAWDKTGIVDKKISIHVSVRSSDIFSRKGNDIYTRIVINPFVAIFGGTALIPTISGIKSIKIAAGTNSGEKLKLKGLGVKSSSGKGDLIGEVSFAPTPKLTKEQKEVLKSLSDLEVPEVTRWISKAKKAIISD</sequence>
<feature type="binding site" evidence="11">
    <location>
        <position position="147"/>
    </location>
    <ligand>
        <name>Zn(2+)</name>
        <dbReference type="ChEBI" id="CHEBI:29105"/>
        <label>1</label>
    </ligand>
</feature>
<dbReference type="InterPro" id="IPR036410">
    <property type="entry name" value="HSP_DnaJ_Cys-rich_dom_sf"/>
</dbReference>
<dbReference type="Gene3D" id="2.60.260.20">
    <property type="entry name" value="Urease metallochaperone UreE, N-terminal domain"/>
    <property type="match status" value="2"/>
</dbReference>
<dbReference type="SUPFAM" id="SSF46565">
    <property type="entry name" value="Chaperone J-domain"/>
    <property type="match status" value="1"/>
</dbReference>
<feature type="domain" description="J" evidence="13">
    <location>
        <begin position="5"/>
        <end position="69"/>
    </location>
</feature>
<gene>
    <name evidence="11 15" type="primary">dnaJ</name>
    <name evidence="15" type="ordered locus">MHC_00215</name>
</gene>
<evidence type="ECO:0000256" key="12">
    <source>
        <dbReference type="PROSITE-ProRule" id="PRU00546"/>
    </source>
</evidence>
<keyword evidence="16" id="KW-1185">Reference proteome</keyword>
<dbReference type="AlphaFoldDB" id="H6N5E9"/>
<dbReference type="InterPro" id="IPR002939">
    <property type="entry name" value="DnaJ_C"/>
</dbReference>
<comment type="caution">
    <text evidence="11">Lacks conserved residue(s) required for the propagation of feature annotation.</text>
</comment>
<dbReference type="EMBL" id="CP003199">
    <property type="protein sequence ID" value="AEW44909.1"/>
    <property type="molecule type" value="Genomic_DNA"/>
</dbReference>
<dbReference type="GO" id="GO:0005524">
    <property type="term" value="F:ATP binding"/>
    <property type="evidence" value="ECO:0007669"/>
    <property type="project" value="InterPro"/>
</dbReference>
<dbReference type="PANTHER" id="PTHR43096">
    <property type="entry name" value="DNAJ HOMOLOG 1, MITOCHONDRIAL-RELATED"/>
    <property type="match status" value="1"/>
</dbReference>
<evidence type="ECO:0000259" key="13">
    <source>
        <dbReference type="PROSITE" id="PS50076"/>
    </source>
</evidence>
<evidence type="ECO:0000256" key="8">
    <source>
        <dbReference type="ARBA" id="ARBA00023186"/>
    </source>
</evidence>
<feature type="binding site" evidence="11">
    <location>
        <position position="209"/>
    </location>
    <ligand>
        <name>Zn(2+)</name>
        <dbReference type="ChEBI" id="CHEBI:29105"/>
        <label>1</label>
    </ligand>
</feature>
<dbReference type="HAMAP" id="MF_01152">
    <property type="entry name" value="DnaJ"/>
    <property type="match status" value="1"/>
</dbReference>
<dbReference type="PROSITE" id="PS50076">
    <property type="entry name" value="DNAJ_2"/>
    <property type="match status" value="1"/>
</dbReference>
<keyword evidence="8 11" id="KW-0143">Chaperone</keyword>
<keyword evidence="4 11" id="KW-0677">Repeat</keyword>
<feature type="binding site" evidence="11">
    <location>
        <position position="206"/>
    </location>
    <ligand>
        <name>Zn(2+)</name>
        <dbReference type="ChEBI" id="CHEBI:29105"/>
        <label>1</label>
    </ligand>
</feature>
<evidence type="ECO:0000259" key="14">
    <source>
        <dbReference type="PROSITE" id="PS51188"/>
    </source>
</evidence>
<feature type="binding site" evidence="11">
    <location>
        <position position="166"/>
    </location>
    <ligand>
        <name>Zn(2+)</name>
        <dbReference type="ChEBI" id="CHEBI:29105"/>
        <label>2</label>
    </ligand>
</feature>
<dbReference type="STRING" id="1111676.MHC_00215"/>
<dbReference type="GO" id="GO:0008270">
    <property type="term" value="F:zinc ion binding"/>
    <property type="evidence" value="ECO:0007669"/>
    <property type="project" value="UniProtKB-UniRule"/>
</dbReference>
<dbReference type="Pfam" id="PF01556">
    <property type="entry name" value="DnaJ_C"/>
    <property type="match status" value="1"/>
</dbReference>
<dbReference type="InterPro" id="IPR008971">
    <property type="entry name" value="HSP40/DnaJ_pept-bd"/>
</dbReference>
<dbReference type="InterPro" id="IPR018253">
    <property type="entry name" value="DnaJ_domain_CS"/>
</dbReference>
<dbReference type="InterPro" id="IPR012724">
    <property type="entry name" value="DnaJ"/>
</dbReference>
<keyword evidence="7 11" id="KW-0346">Stress response</keyword>
<organism evidence="15 16">
    <name type="scientific">Mycoplasma haemocanis (strain Illinois)</name>
    <dbReference type="NCBI Taxonomy" id="1111676"/>
    <lineage>
        <taxon>Bacteria</taxon>
        <taxon>Bacillati</taxon>
        <taxon>Mycoplasmatota</taxon>
        <taxon>Mollicutes</taxon>
        <taxon>Mycoplasmataceae</taxon>
        <taxon>Mycoplasma</taxon>
    </lineage>
</organism>
<feature type="binding site" evidence="11">
    <location>
        <position position="195"/>
    </location>
    <ligand>
        <name>Zn(2+)</name>
        <dbReference type="ChEBI" id="CHEBI:29105"/>
        <label>2</label>
    </ligand>
</feature>
<dbReference type="PROSITE" id="PS00636">
    <property type="entry name" value="DNAJ_1"/>
    <property type="match status" value="1"/>
</dbReference>
<dbReference type="GO" id="GO:0005737">
    <property type="term" value="C:cytoplasm"/>
    <property type="evidence" value="ECO:0007669"/>
    <property type="project" value="UniProtKB-SubCell"/>
</dbReference>
<dbReference type="Gene3D" id="1.10.287.110">
    <property type="entry name" value="DnaJ domain"/>
    <property type="match status" value="1"/>
</dbReference>
<keyword evidence="2 11" id="KW-0235">DNA replication</keyword>
<evidence type="ECO:0000256" key="11">
    <source>
        <dbReference type="HAMAP-Rule" id="MF_01152"/>
    </source>
</evidence>
<dbReference type="GO" id="GO:0031072">
    <property type="term" value="F:heat shock protein binding"/>
    <property type="evidence" value="ECO:0007669"/>
    <property type="project" value="InterPro"/>
</dbReference>
<evidence type="ECO:0000256" key="10">
    <source>
        <dbReference type="ARBA" id="ARBA00067609"/>
    </source>
</evidence>
<evidence type="ECO:0000256" key="9">
    <source>
        <dbReference type="ARBA" id="ARBA00061004"/>
    </source>
</evidence>
<evidence type="ECO:0000256" key="6">
    <source>
        <dbReference type="ARBA" id="ARBA00022833"/>
    </source>
</evidence>
<dbReference type="Pfam" id="PF00226">
    <property type="entry name" value="DnaJ"/>
    <property type="match status" value="1"/>
</dbReference>
<dbReference type="PROSITE" id="PS51188">
    <property type="entry name" value="ZF_CR"/>
    <property type="match status" value="1"/>
</dbReference>
<evidence type="ECO:0000256" key="5">
    <source>
        <dbReference type="ARBA" id="ARBA00022771"/>
    </source>
</evidence>
<dbReference type="KEGG" id="mhe:MHC_00215"/>
<dbReference type="GO" id="GO:0009408">
    <property type="term" value="P:response to heat"/>
    <property type="evidence" value="ECO:0007669"/>
    <property type="project" value="InterPro"/>
</dbReference>
<name>H6N5E9_MYCHN</name>
<dbReference type="Pfam" id="PF00684">
    <property type="entry name" value="DnaJ_CXXCXGXG"/>
    <property type="match status" value="1"/>
</dbReference>
<dbReference type="CDD" id="cd06257">
    <property type="entry name" value="DnaJ"/>
    <property type="match status" value="1"/>
</dbReference>
<dbReference type="Proteomes" id="UP000009135">
    <property type="component" value="Chromosome"/>
</dbReference>
<dbReference type="GO" id="GO:0051082">
    <property type="term" value="F:unfolded protein binding"/>
    <property type="evidence" value="ECO:0007669"/>
    <property type="project" value="UniProtKB-UniRule"/>
</dbReference>
<dbReference type="CDD" id="cd10719">
    <property type="entry name" value="DnaJ_zf"/>
    <property type="match status" value="1"/>
</dbReference>
<dbReference type="OrthoDB" id="9779889at2"/>
<evidence type="ECO:0000256" key="1">
    <source>
        <dbReference type="ARBA" id="ARBA00022490"/>
    </source>
</evidence>
<dbReference type="HOGENOM" id="CLU_017633_0_7_14"/>
<dbReference type="SUPFAM" id="SSF57938">
    <property type="entry name" value="DnaJ/Hsp40 cysteine-rich domain"/>
    <property type="match status" value="1"/>
</dbReference>
<dbReference type="GO" id="GO:0042026">
    <property type="term" value="P:protein refolding"/>
    <property type="evidence" value="ECO:0007669"/>
    <property type="project" value="TreeGrafter"/>
</dbReference>
<evidence type="ECO:0000313" key="16">
    <source>
        <dbReference type="Proteomes" id="UP000009135"/>
    </source>
</evidence>
<comment type="similarity">
    <text evidence="9 11">Belongs to the DnaJ family.</text>
</comment>
<dbReference type="PRINTS" id="PR00625">
    <property type="entry name" value="JDOMAIN"/>
</dbReference>
<evidence type="ECO:0000256" key="4">
    <source>
        <dbReference type="ARBA" id="ARBA00022737"/>
    </source>
</evidence>
<feature type="zinc finger region" description="CR-type" evidence="12">
    <location>
        <begin position="134"/>
        <end position="218"/>
    </location>
</feature>
<evidence type="ECO:0000256" key="2">
    <source>
        <dbReference type="ARBA" id="ARBA00022705"/>
    </source>
</evidence>
<protein>
    <recommendedName>
        <fullName evidence="10 11">Chaperone protein DnaJ</fullName>
    </recommendedName>
</protein>
<feature type="binding site" evidence="11">
    <location>
        <position position="150"/>
    </location>
    <ligand>
        <name>Zn(2+)</name>
        <dbReference type="ChEBI" id="CHEBI:29105"/>
        <label>1</label>
    </ligand>
</feature>
<comment type="subcellular location">
    <subcellularLocation>
        <location evidence="11">Cytoplasm</location>
    </subcellularLocation>
</comment>
<comment type="cofactor">
    <cofactor evidence="11">
        <name>Zn(2+)</name>
        <dbReference type="ChEBI" id="CHEBI:29105"/>
    </cofactor>
    <text evidence="11">Binds 2 Zn(2+) ions per monomer.</text>
</comment>
<feature type="binding site" evidence="11">
    <location>
        <position position="192"/>
    </location>
    <ligand>
        <name>Zn(2+)</name>
        <dbReference type="ChEBI" id="CHEBI:29105"/>
        <label>2</label>
    </ligand>
</feature>
<dbReference type="GO" id="GO:0006260">
    <property type="term" value="P:DNA replication"/>
    <property type="evidence" value="ECO:0007669"/>
    <property type="project" value="UniProtKB-KW"/>
</dbReference>
<evidence type="ECO:0000256" key="3">
    <source>
        <dbReference type="ARBA" id="ARBA00022723"/>
    </source>
</evidence>
<feature type="domain" description="CR-type" evidence="14">
    <location>
        <begin position="134"/>
        <end position="218"/>
    </location>
</feature>
<keyword evidence="6 11" id="KW-0862">Zinc</keyword>
<keyword evidence="1 11" id="KW-0963">Cytoplasm</keyword>
<keyword evidence="5 11" id="KW-0863">Zinc-finger</keyword>
<comment type="function">
    <text evidence="11">Participates actively in the response to hyperosmotic and heat shock by preventing the aggregation of stress-denatured proteins and by disaggregating proteins, also in an autonomous, DnaK-independent fashion. Unfolded proteins bind initially to DnaJ; upon interaction with the DnaJ-bound protein, DnaK hydrolyzes its bound ATP, resulting in the formation of a stable complex. GrpE releases ADP from DnaK; ATP binding to DnaK triggers the release of the substrate protein, thus completing the reaction cycle. Several rounds of ATP-dependent interactions between DnaJ, DnaK and GrpE are required for fully efficient folding. Also involved, together with DnaK and GrpE, in the DNA replication of plasmids through activation of initiation proteins.</text>
</comment>